<dbReference type="NCBIfam" id="TIGR01764">
    <property type="entry name" value="excise"/>
    <property type="match status" value="1"/>
</dbReference>
<dbReference type="EMBL" id="CP113865">
    <property type="protein sequence ID" value="WAM33586.1"/>
    <property type="molecule type" value="Genomic_DNA"/>
</dbReference>
<dbReference type="Pfam" id="PF12728">
    <property type="entry name" value="HTH_17"/>
    <property type="match status" value="1"/>
</dbReference>
<gene>
    <name evidence="2" type="ORF">OTK00_002098</name>
</gene>
<proteinExistence type="predicted"/>
<sequence length="141" mass="16681">MEKEVLNFEEAAKFLEISSKTFNQLLKDEDIPARKIGREWRFSKRALLEWLGKGSSRDYFKSQAILRFEEVKSGKTESLVSHAKEILDTIAQEKSITIEDKRFEFPENVEMEVKIKKRADAIKFELEFEWQNEEKGDEEDE</sequence>
<dbReference type="Proteomes" id="UP001164909">
    <property type="component" value="Chromosome"/>
</dbReference>
<dbReference type="InterPro" id="IPR010093">
    <property type="entry name" value="SinI_DNA-bd"/>
</dbReference>
<reference evidence="2" key="1">
    <citation type="submission" date="2022-12" db="EMBL/GenBank/DDBJ databases">
        <authorList>
            <person name="Bing R.G."/>
            <person name="Willard D.J."/>
            <person name="Manesh M.J.H."/>
            <person name="Laemthong T."/>
            <person name="Crosby J.R."/>
            <person name="Kelly R.M."/>
        </authorList>
    </citation>
    <scope>NUCLEOTIDE SEQUENCE</scope>
    <source>
        <strain evidence="2">DSM 8990</strain>
    </source>
</reference>
<accession>A0ABY7BR91</accession>
<dbReference type="RefSeq" id="WP_045168874.1">
    <property type="nucleotide sequence ID" value="NZ_CP113865.1"/>
</dbReference>
<evidence type="ECO:0000313" key="2">
    <source>
        <dbReference type="EMBL" id="WAM33586.1"/>
    </source>
</evidence>
<protein>
    <submittedName>
        <fullName evidence="2">Helix-turn-helix domain-containing protein</fullName>
    </submittedName>
</protein>
<evidence type="ECO:0000313" key="3">
    <source>
        <dbReference type="Proteomes" id="UP001164909"/>
    </source>
</evidence>
<dbReference type="InterPro" id="IPR041657">
    <property type="entry name" value="HTH_17"/>
</dbReference>
<keyword evidence="3" id="KW-1185">Reference proteome</keyword>
<feature type="domain" description="Helix-turn-helix" evidence="1">
    <location>
        <begin position="6"/>
        <end position="53"/>
    </location>
</feature>
<name>A0ABY7BR91_9FIRM</name>
<organism evidence="2 3">
    <name type="scientific">Caldicellulosiruptor morganii</name>
    <dbReference type="NCBI Taxonomy" id="1387555"/>
    <lineage>
        <taxon>Bacteria</taxon>
        <taxon>Bacillati</taxon>
        <taxon>Bacillota</taxon>
        <taxon>Bacillota incertae sedis</taxon>
        <taxon>Caldicellulosiruptorales</taxon>
        <taxon>Caldicellulosiruptoraceae</taxon>
        <taxon>Caldicellulosiruptor</taxon>
    </lineage>
</organism>
<evidence type="ECO:0000259" key="1">
    <source>
        <dbReference type="Pfam" id="PF12728"/>
    </source>
</evidence>